<dbReference type="InterPro" id="IPR029058">
    <property type="entry name" value="AB_hydrolase_fold"/>
</dbReference>
<gene>
    <name evidence="6" type="ORF">SAMN05518682_0681</name>
</gene>
<dbReference type="PANTHER" id="PTHR42776">
    <property type="entry name" value="SERINE PEPTIDASE S9 FAMILY MEMBER"/>
    <property type="match status" value="1"/>
</dbReference>
<feature type="region of interest" description="Disordered" evidence="4">
    <location>
        <begin position="209"/>
        <end position="231"/>
    </location>
</feature>
<dbReference type="AlphaFoldDB" id="A0A1N6NRP1"/>
<evidence type="ECO:0000256" key="1">
    <source>
        <dbReference type="ARBA" id="ARBA00022729"/>
    </source>
</evidence>
<dbReference type="Proteomes" id="UP000186235">
    <property type="component" value="Unassembled WGS sequence"/>
</dbReference>
<organism evidence="6 7">
    <name type="scientific">Cellulosimicrobium aquatile</name>
    <dbReference type="NCBI Taxonomy" id="1612203"/>
    <lineage>
        <taxon>Bacteria</taxon>
        <taxon>Bacillati</taxon>
        <taxon>Actinomycetota</taxon>
        <taxon>Actinomycetes</taxon>
        <taxon>Micrococcales</taxon>
        <taxon>Promicromonosporaceae</taxon>
        <taxon>Cellulosimicrobium</taxon>
    </lineage>
</organism>
<dbReference type="SUPFAM" id="SSF82171">
    <property type="entry name" value="DPP6 N-terminal domain-like"/>
    <property type="match status" value="1"/>
</dbReference>
<keyword evidence="7" id="KW-1185">Reference proteome</keyword>
<dbReference type="Gene3D" id="2.120.10.30">
    <property type="entry name" value="TolB, C-terminal domain"/>
    <property type="match status" value="2"/>
</dbReference>
<dbReference type="SUPFAM" id="SSF53474">
    <property type="entry name" value="alpha/beta-Hydrolases"/>
    <property type="match status" value="1"/>
</dbReference>
<feature type="compositionally biased region" description="Low complexity" evidence="4">
    <location>
        <begin position="218"/>
        <end position="231"/>
    </location>
</feature>
<evidence type="ECO:0000256" key="4">
    <source>
        <dbReference type="SAM" id="MobiDB-lite"/>
    </source>
</evidence>
<evidence type="ECO:0000259" key="5">
    <source>
        <dbReference type="Pfam" id="PF00326"/>
    </source>
</evidence>
<feature type="domain" description="Peptidase S9 prolyl oligopeptidase catalytic" evidence="5">
    <location>
        <begin position="568"/>
        <end position="777"/>
    </location>
</feature>
<sequence>MSNLAGTPGTPDPTVGPFHDLDRYLAIPRVGGLALSPDGTRLVTTVQTLDPQRTGYRAALWEVDPAGEAPARRLTRSTKGESSATFTGAGDVLFTSARPDPDGGSDDDATSALWLLPASGGEARVVATAPAGVSGPLAATDAPVVSVAASVLPSARDLAHDAELRSARKDAKVAAILHSAYPVRQWDHDRGPDEAHRFVGDLTTLVDAPAQPLPAPAAPTDAPAPSGSTAPLAAAPLAVGAQGTAAEHAAEHAAAEHDARLLDLRDVSRGVGHDGTAPGRALHEHSADLSADGTTLVTTWQVPGPGPQVRSTLVAIDTATGARRTLVDEPRAEAHSPRISPDGAWVAFVRETISTPHQAPEESLAVVPLHAPDGPAGTAEGHDDSATTRAENHASPRTLVPHWDRWPTSLRWLPDGSGLLVTADDDGRGPVFLVPFDPAGNGAAEHGTAERVTSDDATFTDVQVAPDGRTLYALRTSYLEPAHPVRVDLGAFLDSGTPGGRTPVPATPLRGPVATPDLPGTLVDVETAAGDDVRVRGWLALPHGASAEDPAPLLLWIHGGPLGSWNAWSWRWNPWLMVAQGYAVLLPDPALSTGYGQDFVQRGWGAWGKAPYTDLLAITDAVEARPEIDATRTAAMGGSFGGYMANWVAGHTDRFRAIVTHASLWALDQFGPTTDHAYYWAREMTDEMALENSPHRFVQDIVTPMLVIHGDKDYRVPIGEGLRLWYELLASSGLPAGPDGDTVHRFLFYPDENHWILQPQHAKVWYQVVLAFLAEHVLGATPGEGDAALPTTLG</sequence>
<keyword evidence="1" id="KW-0732">Signal</keyword>
<accession>A0A1N6NRP1</accession>
<keyword evidence="3" id="KW-0645">Protease</keyword>
<keyword evidence="2" id="KW-0378">Hydrolase</keyword>
<evidence type="ECO:0000313" key="6">
    <source>
        <dbReference type="EMBL" id="SIP94751.1"/>
    </source>
</evidence>
<dbReference type="GO" id="GO:0004252">
    <property type="term" value="F:serine-type endopeptidase activity"/>
    <property type="evidence" value="ECO:0007669"/>
    <property type="project" value="TreeGrafter"/>
</dbReference>
<dbReference type="InterPro" id="IPR001375">
    <property type="entry name" value="Peptidase_S9_cat"/>
</dbReference>
<dbReference type="Gene3D" id="3.40.50.1820">
    <property type="entry name" value="alpha/beta hydrolase"/>
    <property type="match status" value="1"/>
</dbReference>
<reference evidence="7" key="1">
    <citation type="submission" date="2017-01" db="EMBL/GenBank/DDBJ databases">
        <authorList>
            <person name="Varghese N."/>
            <person name="Submissions S."/>
        </authorList>
    </citation>
    <scope>NUCLEOTIDE SEQUENCE [LARGE SCALE GENOMIC DNA]</scope>
    <source>
        <strain evidence="7">3bp</strain>
    </source>
</reference>
<dbReference type="EMBL" id="FTMI01000001">
    <property type="protein sequence ID" value="SIP94751.1"/>
    <property type="molecule type" value="Genomic_DNA"/>
</dbReference>
<proteinExistence type="predicted"/>
<feature type="compositionally biased region" description="Basic and acidic residues" evidence="4">
    <location>
        <begin position="380"/>
        <end position="394"/>
    </location>
</feature>
<dbReference type="Pfam" id="PF07676">
    <property type="entry name" value="PD40"/>
    <property type="match status" value="1"/>
</dbReference>
<feature type="region of interest" description="Disordered" evidence="4">
    <location>
        <begin position="494"/>
        <end position="515"/>
    </location>
</feature>
<dbReference type="InterPro" id="IPR011042">
    <property type="entry name" value="6-blade_b-propeller_TolB-like"/>
</dbReference>
<evidence type="ECO:0000256" key="3">
    <source>
        <dbReference type="ARBA" id="ARBA00022825"/>
    </source>
</evidence>
<evidence type="ECO:0000256" key="2">
    <source>
        <dbReference type="ARBA" id="ARBA00022801"/>
    </source>
</evidence>
<name>A0A1N6NRP1_9MICO</name>
<dbReference type="Pfam" id="PF00326">
    <property type="entry name" value="Peptidase_S9"/>
    <property type="match status" value="1"/>
</dbReference>
<feature type="region of interest" description="Disordered" evidence="4">
    <location>
        <begin position="370"/>
        <end position="395"/>
    </location>
</feature>
<dbReference type="InterPro" id="IPR011659">
    <property type="entry name" value="WD40"/>
</dbReference>
<evidence type="ECO:0000313" key="7">
    <source>
        <dbReference type="Proteomes" id="UP000186235"/>
    </source>
</evidence>
<keyword evidence="3" id="KW-0720">Serine protease</keyword>
<dbReference type="PANTHER" id="PTHR42776:SF13">
    <property type="entry name" value="DIPEPTIDYL-PEPTIDASE 5"/>
    <property type="match status" value="1"/>
</dbReference>
<dbReference type="GO" id="GO:0006508">
    <property type="term" value="P:proteolysis"/>
    <property type="evidence" value="ECO:0007669"/>
    <property type="project" value="InterPro"/>
</dbReference>
<protein>
    <submittedName>
        <fullName evidence="6">WD40-like Beta Propeller Repeat</fullName>
    </submittedName>
</protein>